<dbReference type="AlphaFoldDB" id="A0AAV9GEZ1"/>
<comment type="caution">
    <text evidence="2">The sequence shown here is derived from an EMBL/GenBank/DDBJ whole genome shotgun (WGS) entry which is preliminary data.</text>
</comment>
<gene>
    <name evidence="2" type="ORF">QBC34DRAFT_427951</name>
</gene>
<sequence length="158" mass="17432">MHFPQHLSTSALTLLTPTTSAAGEYVDSAYGNAPALDCNNVFKAWDLCAEHGCSGQWEEAGRLPRDCIPGEPRVPCPGGGRRPYLCRKVAGGYDGWGMRNALLGAYLKNDQPHCWFDARYLAIGARGTYEWVAIRSTQHGGWINIVFKVSDVRCEELK</sequence>
<evidence type="ECO:0000313" key="2">
    <source>
        <dbReference type="EMBL" id="KAK4446634.1"/>
    </source>
</evidence>
<proteinExistence type="predicted"/>
<reference evidence="2" key="2">
    <citation type="submission" date="2023-05" db="EMBL/GenBank/DDBJ databases">
        <authorList>
            <consortium name="Lawrence Berkeley National Laboratory"/>
            <person name="Steindorff A."/>
            <person name="Hensen N."/>
            <person name="Bonometti L."/>
            <person name="Westerberg I."/>
            <person name="Brannstrom I.O."/>
            <person name="Guillou S."/>
            <person name="Cros-Aarteil S."/>
            <person name="Calhoun S."/>
            <person name="Haridas S."/>
            <person name="Kuo A."/>
            <person name="Mondo S."/>
            <person name="Pangilinan J."/>
            <person name="Riley R."/>
            <person name="Labutti K."/>
            <person name="Andreopoulos B."/>
            <person name="Lipzen A."/>
            <person name="Chen C."/>
            <person name="Yanf M."/>
            <person name="Daum C."/>
            <person name="Ng V."/>
            <person name="Clum A."/>
            <person name="Ohm R."/>
            <person name="Martin F."/>
            <person name="Silar P."/>
            <person name="Natvig D."/>
            <person name="Lalanne C."/>
            <person name="Gautier V."/>
            <person name="Ament-Velasquez S.L."/>
            <person name="Kruys A."/>
            <person name="Hutchinson M.I."/>
            <person name="Powell A.J."/>
            <person name="Barry K."/>
            <person name="Miller A.N."/>
            <person name="Grigoriev I.V."/>
            <person name="Debuchy R."/>
            <person name="Gladieux P."/>
            <person name="Thoren M.H."/>
            <person name="Johannesson H."/>
        </authorList>
    </citation>
    <scope>NUCLEOTIDE SEQUENCE</scope>
    <source>
        <strain evidence="2">PSN243</strain>
    </source>
</reference>
<evidence type="ECO:0000313" key="3">
    <source>
        <dbReference type="Proteomes" id="UP001321760"/>
    </source>
</evidence>
<reference evidence="2" key="1">
    <citation type="journal article" date="2023" name="Mol. Phylogenet. Evol.">
        <title>Genome-scale phylogeny and comparative genomics of the fungal order Sordariales.</title>
        <authorList>
            <person name="Hensen N."/>
            <person name="Bonometti L."/>
            <person name="Westerberg I."/>
            <person name="Brannstrom I.O."/>
            <person name="Guillou S."/>
            <person name="Cros-Aarteil S."/>
            <person name="Calhoun S."/>
            <person name="Haridas S."/>
            <person name="Kuo A."/>
            <person name="Mondo S."/>
            <person name="Pangilinan J."/>
            <person name="Riley R."/>
            <person name="LaButti K."/>
            <person name="Andreopoulos B."/>
            <person name="Lipzen A."/>
            <person name="Chen C."/>
            <person name="Yan M."/>
            <person name="Daum C."/>
            <person name="Ng V."/>
            <person name="Clum A."/>
            <person name="Steindorff A."/>
            <person name="Ohm R.A."/>
            <person name="Martin F."/>
            <person name="Silar P."/>
            <person name="Natvig D.O."/>
            <person name="Lalanne C."/>
            <person name="Gautier V."/>
            <person name="Ament-Velasquez S.L."/>
            <person name="Kruys A."/>
            <person name="Hutchinson M.I."/>
            <person name="Powell A.J."/>
            <person name="Barry K."/>
            <person name="Miller A.N."/>
            <person name="Grigoriev I.V."/>
            <person name="Debuchy R."/>
            <person name="Gladieux P."/>
            <person name="Hiltunen Thoren M."/>
            <person name="Johannesson H."/>
        </authorList>
    </citation>
    <scope>NUCLEOTIDE SEQUENCE</scope>
    <source>
        <strain evidence="2">PSN243</strain>
    </source>
</reference>
<dbReference type="Proteomes" id="UP001321760">
    <property type="component" value="Unassembled WGS sequence"/>
</dbReference>
<evidence type="ECO:0000256" key="1">
    <source>
        <dbReference type="SAM" id="SignalP"/>
    </source>
</evidence>
<name>A0AAV9GEZ1_9PEZI</name>
<dbReference type="EMBL" id="MU865955">
    <property type="protein sequence ID" value="KAK4446634.1"/>
    <property type="molecule type" value="Genomic_DNA"/>
</dbReference>
<protein>
    <submittedName>
        <fullName evidence="2">Uncharacterized protein</fullName>
    </submittedName>
</protein>
<keyword evidence="1" id="KW-0732">Signal</keyword>
<feature type="chain" id="PRO_5043507999" evidence="1">
    <location>
        <begin position="24"/>
        <end position="158"/>
    </location>
</feature>
<accession>A0AAV9GEZ1</accession>
<keyword evidence="3" id="KW-1185">Reference proteome</keyword>
<feature type="signal peptide" evidence="1">
    <location>
        <begin position="1"/>
        <end position="23"/>
    </location>
</feature>
<organism evidence="2 3">
    <name type="scientific">Podospora aff. communis PSN243</name>
    <dbReference type="NCBI Taxonomy" id="3040156"/>
    <lineage>
        <taxon>Eukaryota</taxon>
        <taxon>Fungi</taxon>
        <taxon>Dikarya</taxon>
        <taxon>Ascomycota</taxon>
        <taxon>Pezizomycotina</taxon>
        <taxon>Sordariomycetes</taxon>
        <taxon>Sordariomycetidae</taxon>
        <taxon>Sordariales</taxon>
        <taxon>Podosporaceae</taxon>
        <taxon>Podospora</taxon>
    </lineage>
</organism>